<protein>
    <recommendedName>
        <fullName evidence="5">RxLR effector candidate protein</fullName>
    </recommendedName>
</protein>
<feature type="region of interest" description="Disordered" evidence="1">
    <location>
        <begin position="88"/>
        <end position="116"/>
    </location>
</feature>
<comment type="caution">
    <text evidence="3">The sequence shown here is derived from an EMBL/GenBank/DDBJ whole genome shotgun (WGS) entry which is preliminary data.</text>
</comment>
<organism evidence="3 4">
    <name type="scientific">Hyaloperonospora brassicae</name>
    <name type="common">Brassica downy mildew</name>
    <name type="synonym">Peronospora brassicae</name>
    <dbReference type="NCBI Taxonomy" id="162125"/>
    <lineage>
        <taxon>Eukaryota</taxon>
        <taxon>Sar</taxon>
        <taxon>Stramenopiles</taxon>
        <taxon>Oomycota</taxon>
        <taxon>Peronosporomycetes</taxon>
        <taxon>Peronosporales</taxon>
        <taxon>Peronosporaceae</taxon>
        <taxon>Hyaloperonospora</taxon>
    </lineage>
</organism>
<gene>
    <name evidence="3" type="ORF">HBR001_LOCUS2546</name>
</gene>
<evidence type="ECO:0000256" key="2">
    <source>
        <dbReference type="SAM" id="SignalP"/>
    </source>
</evidence>
<feature type="compositionally biased region" description="Basic residues" evidence="1">
    <location>
        <begin position="97"/>
        <end position="116"/>
    </location>
</feature>
<evidence type="ECO:0000256" key="1">
    <source>
        <dbReference type="SAM" id="MobiDB-lite"/>
    </source>
</evidence>
<proteinExistence type="predicted"/>
<sequence>MRVLCLALVSAAALAASAHGLQAESDVALSLETAAENRLQLFGEGKTERFLKSEEQELPLAVTSADYAALLGQEDGVGRRLRSADNDFESFDEERKSKKWKSKKRKGKKKKKGLFGRVAKKARGIFKRRK</sequence>
<name>A0AAV0TGB8_HYABA</name>
<keyword evidence="2" id="KW-0732">Signal</keyword>
<dbReference type="Proteomes" id="UP001162031">
    <property type="component" value="Unassembled WGS sequence"/>
</dbReference>
<dbReference type="AlphaFoldDB" id="A0AAV0TGB8"/>
<evidence type="ECO:0008006" key="5">
    <source>
        <dbReference type="Google" id="ProtNLM"/>
    </source>
</evidence>
<keyword evidence="4" id="KW-1185">Reference proteome</keyword>
<feature type="signal peptide" evidence="2">
    <location>
        <begin position="1"/>
        <end position="20"/>
    </location>
</feature>
<evidence type="ECO:0000313" key="4">
    <source>
        <dbReference type="Proteomes" id="UP001162031"/>
    </source>
</evidence>
<dbReference type="EMBL" id="CANTFL010000360">
    <property type="protein sequence ID" value="CAI5721086.1"/>
    <property type="molecule type" value="Genomic_DNA"/>
</dbReference>
<reference evidence="3" key="1">
    <citation type="submission" date="2022-12" db="EMBL/GenBank/DDBJ databases">
        <authorList>
            <person name="Webb A."/>
        </authorList>
    </citation>
    <scope>NUCLEOTIDE SEQUENCE</scope>
    <source>
        <strain evidence="3">Hp1</strain>
    </source>
</reference>
<accession>A0AAV0TGB8</accession>
<feature type="chain" id="PRO_5043594836" description="RxLR effector candidate protein" evidence="2">
    <location>
        <begin position="21"/>
        <end position="130"/>
    </location>
</feature>
<evidence type="ECO:0000313" key="3">
    <source>
        <dbReference type="EMBL" id="CAI5721086.1"/>
    </source>
</evidence>